<proteinExistence type="predicted"/>
<keyword evidence="3" id="KW-1185">Reference proteome</keyword>
<dbReference type="EMBL" id="JBHSPB010000018">
    <property type="protein sequence ID" value="MFC5723571.1"/>
    <property type="molecule type" value="Genomic_DNA"/>
</dbReference>
<evidence type="ECO:0000313" key="2">
    <source>
        <dbReference type="EMBL" id="MFC5723571.1"/>
    </source>
</evidence>
<evidence type="ECO:0000256" key="1">
    <source>
        <dbReference type="SAM" id="SignalP"/>
    </source>
</evidence>
<dbReference type="InterPro" id="IPR010916">
    <property type="entry name" value="TonB_box_CS"/>
</dbReference>
<dbReference type="RefSeq" id="WP_390319868.1">
    <property type="nucleotide sequence ID" value="NZ_JBHSPB010000018.1"/>
</dbReference>
<evidence type="ECO:0008006" key="4">
    <source>
        <dbReference type="Google" id="ProtNLM"/>
    </source>
</evidence>
<accession>A0ABW0Z8C9</accession>
<name>A0ABW0Z8C9_9ACTN</name>
<gene>
    <name evidence="2" type="ORF">ACFP1Z_25755</name>
</gene>
<reference evidence="3" key="1">
    <citation type="journal article" date="2019" name="Int. J. Syst. Evol. Microbiol.">
        <title>The Global Catalogue of Microorganisms (GCM) 10K type strain sequencing project: providing services to taxonomists for standard genome sequencing and annotation.</title>
        <authorList>
            <consortium name="The Broad Institute Genomics Platform"/>
            <consortium name="The Broad Institute Genome Sequencing Center for Infectious Disease"/>
            <person name="Wu L."/>
            <person name="Ma J."/>
        </authorList>
    </citation>
    <scope>NUCLEOTIDE SEQUENCE [LARGE SCALE GENOMIC DNA]</scope>
    <source>
        <strain evidence="3">CGMCC 4.7304</strain>
    </source>
</reference>
<feature type="chain" id="PRO_5045220875" description="Bacterial Ig domain-containing protein" evidence="1">
    <location>
        <begin position="34"/>
        <end position="144"/>
    </location>
</feature>
<keyword evidence="1" id="KW-0732">Signal</keyword>
<dbReference type="Proteomes" id="UP001596083">
    <property type="component" value="Unassembled WGS sequence"/>
</dbReference>
<dbReference type="PROSITE" id="PS00430">
    <property type="entry name" value="TONB_DEPENDENT_REC_1"/>
    <property type="match status" value="1"/>
</dbReference>
<sequence>MKAIARTHRLRTATITAAACTALLAGGAAPAIAVTPAATGTVVTAVGQTVNAKTAKESITVKASAKSVKHGETVTLSGKVMNIKDGSKLTVQHKKGNKWTTLHASTTVKHGAYSTKVKLNNKGTEHLRVAHGKTVSKDVTVKVT</sequence>
<protein>
    <recommendedName>
        <fullName evidence="4">Bacterial Ig domain-containing protein</fullName>
    </recommendedName>
</protein>
<feature type="signal peptide" evidence="1">
    <location>
        <begin position="1"/>
        <end position="33"/>
    </location>
</feature>
<comment type="caution">
    <text evidence="2">The sequence shown here is derived from an EMBL/GenBank/DDBJ whole genome shotgun (WGS) entry which is preliminary data.</text>
</comment>
<organism evidence="2 3">
    <name type="scientific">Streptomyces gamaensis</name>
    <dbReference type="NCBI Taxonomy" id="1763542"/>
    <lineage>
        <taxon>Bacteria</taxon>
        <taxon>Bacillati</taxon>
        <taxon>Actinomycetota</taxon>
        <taxon>Actinomycetes</taxon>
        <taxon>Kitasatosporales</taxon>
        <taxon>Streptomycetaceae</taxon>
        <taxon>Streptomyces</taxon>
    </lineage>
</organism>
<evidence type="ECO:0000313" key="3">
    <source>
        <dbReference type="Proteomes" id="UP001596083"/>
    </source>
</evidence>